<dbReference type="Proteomes" id="UP001151287">
    <property type="component" value="Unassembled WGS sequence"/>
</dbReference>
<evidence type="ECO:0000313" key="8">
    <source>
        <dbReference type="EMBL" id="KAJ1695488.1"/>
    </source>
</evidence>
<feature type="domain" description="WRKY" evidence="7">
    <location>
        <begin position="110"/>
        <end position="175"/>
    </location>
</feature>
<dbReference type="InterPro" id="IPR003657">
    <property type="entry name" value="WRKY_dom"/>
</dbReference>
<sequence length="318" mass="35823">MTAELEGRDSNWHQFFGEEYLKELLEKSQPKFFPSHFADSNINSHQESMVNKLISTVYSGPTIGDIESALSLSGGIKENERWNNPRSIISLPEKGLGKIENKYTIKIKASGNGLTDDGYKWRKYGQKAIKNSPNPRSYYRCTNPRCNAKKQVERSIDDPDTLIVTYEGLHLHYTYSHFLLSKPNDSPTPAMMNQSKKHKTNSGSPELRTSERPRQSPTTMPYDPFEGITSNQEIDTANQAQAQIEAQVQAQNGFVGDEEHNTHGLLEDVVPFLVRRPSSPTNSSSYEIYSPEISSPSDSTLSWVPHYTTDLSVLSNLM</sequence>
<gene>
    <name evidence="8" type="ORF">LUZ63_012186</name>
</gene>
<dbReference type="Pfam" id="PF03106">
    <property type="entry name" value="WRKY"/>
    <property type="match status" value="1"/>
</dbReference>
<evidence type="ECO:0000256" key="3">
    <source>
        <dbReference type="ARBA" id="ARBA00023125"/>
    </source>
</evidence>
<dbReference type="PANTHER" id="PTHR31221:SF42">
    <property type="entry name" value="WRKY TRANSCRIPTION FACTOR 49-RELATED"/>
    <property type="match status" value="1"/>
</dbReference>
<proteinExistence type="predicted"/>
<evidence type="ECO:0000256" key="1">
    <source>
        <dbReference type="ARBA" id="ARBA00004123"/>
    </source>
</evidence>
<feature type="compositionally biased region" description="Polar residues" evidence="6">
    <location>
        <begin position="185"/>
        <end position="194"/>
    </location>
</feature>
<feature type="region of interest" description="Disordered" evidence="6">
    <location>
        <begin position="185"/>
        <end position="221"/>
    </location>
</feature>
<evidence type="ECO:0000256" key="2">
    <source>
        <dbReference type="ARBA" id="ARBA00023015"/>
    </source>
</evidence>
<dbReference type="GO" id="GO:0043565">
    <property type="term" value="F:sequence-specific DNA binding"/>
    <property type="evidence" value="ECO:0007669"/>
    <property type="project" value="InterPro"/>
</dbReference>
<evidence type="ECO:0000259" key="7">
    <source>
        <dbReference type="PROSITE" id="PS50811"/>
    </source>
</evidence>
<dbReference type="EMBL" id="JAMQYH010000003">
    <property type="protein sequence ID" value="KAJ1695488.1"/>
    <property type="molecule type" value="Genomic_DNA"/>
</dbReference>
<dbReference type="PANTHER" id="PTHR31221">
    <property type="entry name" value="WRKY TRANSCRIPTION FACTOR PROTEIN 1-RELATED"/>
    <property type="match status" value="1"/>
</dbReference>
<dbReference type="SMART" id="SM00774">
    <property type="entry name" value="WRKY"/>
    <property type="match status" value="1"/>
</dbReference>
<reference evidence="8" key="1">
    <citation type="journal article" date="2022" name="Cell">
        <title>Repeat-based holocentromeres influence genome architecture and karyotype evolution.</title>
        <authorList>
            <person name="Hofstatter P.G."/>
            <person name="Thangavel G."/>
            <person name="Lux T."/>
            <person name="Neumann P."/>
            <person name="Vondrak T."/>
            <person name="Novak P."/>
            <person name="Zhang M."/>
            <person name="Costa L."/>
            <person name="Castellani M."/>
            <person name="Scott A."/>
            <person name="Toegelov H."/>
            <person name="Fuchs J."/>
            <person name="Mata-Sucre Y."/>
            <person name="Dias Y."/>
            <person name="Vanzela A.L.L."/>
            <person name="Huettel B."/>
            <person name="Almeida C.C.S."/>
            <person name="Simkova H."/>
            <person name="Souza G."/>
            <person name="Pedrosa-Harand A."/>
            <person name="Macas J."/>
            <person name="Mayer K.F.X."/>
            <person name="Houben A."/>
            <person name="Marques A."/>
        </authorList>
    </citation>
    <scope>NUCLEOTIDE SEQUENCE</scope>
    <source>
        <strain evidence="8">RhyBre1mFocal</strain>
    </source>
</reference>
<keyword evidence="9" id="KW-1185">Reference proteome</keyword>
<evidence type="ECO:0000256" key="4">
    <source>
        <dbReference type="ARBA" id="ARBA00023163"/>
    </source>
</evidence>
<dbReference type="OrthoDB" id="652816at2759"/>
<dbReference type="SUPFAM" id="SSF118290">
    <property type="entry name" value="WRKY DNA-binding domain"/>
    <property type="match status" value="1"/>
</dbReference>
<accession>A0A9Q0HRQ8</accession>
<dbReference type="AlphaFoldDB" id="A0A9Q0HRQ8"/>
<organism evidence="8 9">
    <name type="scientific">Rhynchospora breviuscula</name>
    <dbReference type="NCBI Taxonomy" id="2022672"/>
    <lineage>
        <taxon>Eukaryota</taxon>
        <taxon>Viridiplantae</taxon>
        <taxon>Streptophyta</taxon>
        <taxon>Embryophyta</taxon>
        <taxon>Tracheophyta</taxon>
        <taxon>Spermatophyta</taxon>
        <taxon>Magnoliopsida</taxon>
        <taxon>Liliopsida</taxon>
        <taxon>Poales</taxon>
        <taxon>Cyperaceae</taxon>
        <taxon>Cyperoideae</taxon>
        <taxon>Rhynchosporeae</taxon>
        <taxon>Rhynchospora</taxon>
    </lineage>
</organism>
<dbReference type="InterPro" id="IPR036576">
    <property type="entry name" value="WRKY_dom_sf"/>
</dbReference>
<dbReference type="PROSITE" id="PS50811">
    <property type="entry name" value="WRKY"/>
    <property type="match status" value="1"/>
</dbReference>
<keyword evidence="3" id="KW-0238">DNA-binding</keyword>
<dbReference type="GO" id="GO:0005634">
    <property type="term" value="C:nucleus"/>
    <property type="evidence" value="ECO:0007669"/>
    <property type="project" value="UniProtKB-SubCell"/>
</dbReference>
<keyword evidence="2" id="KW-0805">Transcription regulation</keyword>
<evidence type="ECO:0000313" key="9">
    <source>
        <dbReference type="Proteomes" id="UP001151287"/>
    </source>
</evidence>
<comment type="subcellular location">
    <subcellularLocation>
        <location evidence="1">Nucleus</location>
    </subcellularLocation>
</comment>
<keyword evidence="5" id="KW-0539">Nucleus</keyword>
<name>A0A9Q0HRQ8_9POAL</name>
<comment type="caution">
    <text evidence="8">The sequence shown here is derived from an EMBL/GenBank/DDBJ whole genome shotgun (WGS) entry which is preliminary data.</text>
</comment>
<dbReference type="GO" id="GO:0003700">
    <property type="term" value="F:DNA-binding transcription factor activity"/>
    <property type="evidence" value="ECO:0007669"/>
    <property type="project" value="InterPro"/>
</dbReference>
<protein>
    <recommendedName>
        <fullName evidence="7">WRKY domain-containing protein</fullName>
    </recommendedName>
</protein>
<evidence type="ECO:0000256" key="5">
    <source>
        <dbReference type="ARBA" id="ARBA00023242"/>
    </source>
</evidence>
<dbReference type="InterPro" id="IPR044810">
    <property type="entry name" value="WRKY_plant"/>
</dbReference>
<keyword evidence="4" id="KW-0804">Transcription</keyword>
<evidence type="ECO:0000256" key="6">
    <source>
        <dbReference type="SAM" id="MobiDB-lite"/>
    </source>
</evidence>
<dbReference type="Gene3D" id="2.20.25.80">
    <property type="entry name" value="WRKY domain"/>
    <property type="match status" value="1"/>
</dbReference>